<feature type="non-terminal residue" evidence="1">
    <location>
        <position position="53"/>
    </location>
</feature>
<comment type="caution">
    <text evidence="1">The sequence shown here is derived from an EMBL/GenBank/DDBJ whole genome shotgun (WGS) entry which is preliminary data.</text>
</comment>
<proteinExistence type="predicted"/>
<name>X1UQ42_9ZZZZ</name>
<dbReference type="EMBL" id="BARW01036661">
    <property type="protein sequence ID" value="GAJ19593.1"/>
    <property type="molecule type" value="Genomic_DNA"/>
</dbReference>
<organism evidence="1">
    <name type="scientific">marine sediment metagenome</name>
    <dbReference type="NCBI Taxonomy" id="412755"/>
    <lineage>
        <taxon>unclassified sequences</taxon>
        <taxon>metagenomes</taxon>
        <taxon>ecological metagenomes</taxon>
    </lineage>
</organism>
<gene>
    <name evidence="1" type="ORF">S12H4_56841</name>
</gene>
<accession>X1UQ42</accession>
<sequence>MSVSFYMMWMPPHMRVQGLTGVSLKGGNRTTLTPCNHMAFANHVHDYSRFILC</sequence>
<evidence type="ECO:0000313" key="1">
    <source>
        <dbReference type="EMBL" id="GAJ19593.1"/>
    </source>
</evidence>
<dbReference type="AlphaFoldDB" id="X1UQ42"/>
<reference evidence="1" key="1">
    <citation type="journal article" date="2014" name="Front. Microbiol.">
        <title>High frequency of phylogenetically diverse reductive dehalogenase-homologous genes in deep subseafloor sedimentary metagenomes.</title>
        <authorList>
            <person name="Kawai M."/>
            <person name="Futagami T."/>
            <person name="Toyoda A."/>
            <person name="Takaki Y."/>
            <person name="Nishi S."/>
            <person name="Hori S."/>
            <person name="Arai W."/>
            <person name="Tsubouchi T."/>
            <person name="Morono Y."/>
            <person name="Uchiyama I."/>
            <person name="Ito T."/>
            <person name="Fujiyama A."/>
            <person name="Inagaki F."/>
            <person name="Takami H."/>
        </authorList>
    </citation>
    <scope>NUCLEOTIDE SEQUENCE</scope>
    <source>
        <strain evidence="1">Expedition CK06-06</strain>
    </source>
</reference>
<protein>
    <submittedName>
        <fullName evidence="1">Uncharacterized protein</fullName>
    </submittedName>
</protein>